<protein>
    <recommendedName>
        <fullName evidence="3">Methyltransferase type 11 domain-containing protein</fullName>
    </recommendedName>
</protein>
<dbReference type="PROSITE" id="PS00626">
    <property type="entry name" value="RCC1_2"/>
    <property type="match status" value="1"/>
</dbReference>
<evidence type="ECO:0000313" key="2">
    <source>
        <dbReference type="Proteomes" id="UP000177328"/>
    </source>
</evidence>
<evidence type="ECO:0008006" key="3">
    <source>
        <dbReference type="Google" id="ProtNLM"/>
    </source>
</evidence>
<dbReference type="SUPFAM" id="SSF53335">
    <property type="entry name" value="S-adenosyl-L-methionine-dependent methyltransferases"/>
    <property type="match status" value="1"/>
</dbReference>
<dbReference type="PANTHER" id="PTHR43861">
    <property type="entry name" value="TRANS-ACONITATE 2-METHYLTRANSFERASE-RELATED"/>
    <property type="match status" value="1"/>
</dbReference>
<dbReference type="Gene3D" id="3.40.50.150">
    <property type="entry name" value="Vaccinia Virus protein VP39"/>
    <property type="match status" value="1"/>
</dbReference>
<organism evidence="1 2">
    <name type="scientific">Candidatus Daviesbacteria bacterium RIFCSPHIGHO2_02_FULL_43_12</name>
    <dbReference type="NCBI Taxonomy" id="1797776"/>
    <lineage>
        <taxon>Bacteria</taxon>
        <taxon>Candidatus Daviesiibacteriota</taxon>
    </lineage>
</organism>
<dbReference type="Pfam" id="PF13489">
    <property type="entry name" value="Methyltransf_23"/>
    <property type="match status" value="1"/>
</dbReference>
<dbReference type="CDD" id="cd02440">
    <property type="entry name" value="AdoMet_MTases"/>
    <property type="match status" value="1"/>
</dbReference>
<dbReference type="EMBL" id="MFDD01000002">
    <property type="protein sequence ID" value="OGE41328.1"/>
    <property type="molecule type" value="Genomic_DNA"/>
</dbReference>
<evidence type="ECO:0000313" key="1">
    <source>
        <dbReference type="EMBL" id="OGE41328.1"/>
    </source>
</evidence>
<comment type="caution">
    <text evidence="1">The sequence shown here is derived from an EMBL/GenBank/DDBJ whole genome shotgun (WGS) entry which is preliminary data.</text>
</comment>
<dbReference type="Proteomes" id="UP000177328">
    <property type="component" value="Unassembled WGS sequence"/>
</dbReference>
<proteinExistence type="predicted"/>
<reference evidence="1 2" key="1">
    <citation type="journal article" date="2016" name="Nat. Commun.">
        <title>Thousands of microbial genomes shed light on interconnected biogeochemical processes in an aquifer system.</title>
        <authorList>
            <person name="Anantharaman K."/>
            <person name="Brown C.T."/>
            <person name="Hug L.A."/>
            <person name="Sharon I."/>
            <person name="Castelle C.J."/>
            <person name="Probst A.J."/>
            <person name="Thomas B.C."/>
            <person name="Singh A."/>
            <person name="Wilkins M.J."/>
            <person name="Karaoz U."/>
            <person name="Brodie E.L."/>
            <person name="Williams K.H."/>
            <person name="Hubbard S.S."/>
            <person name="Banfield J.F."/>
        </authorList>
    </citation>
    <scope>NUCLEOTIDE SEQUENCE [LARGE SCALE GENOMIC DNA]</scope>
</reference>
<sequence length="246" mass="28606">MIKKAEQNLYELYKQVDTLKNDFRNKNLYKLIVSKLRGRTLLDIGCGVGHLLFLAAKMGFKGVGVEPSKSLQKLHLKIYPQSRFQIIDGDARSVTKVFQSQVDNVTLIDVLEHISDDRGTLRALKKVLSKAGKLIIVVPAHPYLYGKRDKSIGHFRRYSKKELGDKLEVAGYVIEEIRFWNVLGIFPYFISEKILKRELRVKLRENKRQTFFEKVLIFLLDKWFFYIENNIDFMFGLSLICVAKKA</sequence>
<name>A0A1F5KK75_9BACT</name>
<dbReference type="AlphaFoldDB" id="A0A1F5KK75"/>
<dbReference type="InterPro" id="IPR000408">
    <property type="entry name" value="Reg_chr_condens"/>
</dbReference>
<dbReference type="InterPro" id="IPR029063">
    <property type="entry name" value="SAM-dependent_MTases_sf"/>
</dbReference>
<gene>
    <name evidence="1" type="ORF">A3D25_02275</name>
</gene>
<accession>A0A1F5KK75</accession>